<feature type="region of interest" description="Disordered" evidence="6">
    <location>
        <begin position="344"/>
        <end position="409"/>
    </location>
</feature>
<dbReference type="Gene3D" id="3.40.50.1100">
    <property type="match status" value="2"/>
</dbReference>
<evidence type="ECO:0000256" key="4">
    <source>
        <dbReference type="PIRSR" id="PIRSR006278-1"/>
    </source>
</evidence>
<dbReference type="STRING" id="2903.R1D8K1"/>
<dbReference type="GO" id="GO:0019148">
    <property type="term" value="F:D-cysteine desulfhydrase activity"/>
    <property type="evidence" value="ECO:0007669"/>
    <property type="project" value="TreeGrafter"/>
</dbReference>
<dbReference type="eggNOG" id="ENOG502QPS1">
    <property type="taxonomic scope" value="Eukaryota"/>
</dbReference>
<dbReference type="Proteomes" id="UP000013827">
    <property type="component" value="Unassembled WGS sequence"/>
</dbReference>
<dbReference type="GeneID" id="17276535"/>
<evidence type="ECO:0000256" key="6">
    <source>
        <dbReference type="SAM" id="MobiDB-lite"/>
    </source>
</evidence>
<evidence type="ECO:0000256" key="2">
    <source>
        <dbReference type="ARBA" id="ARBA00008639"/>
    </source>
</evidence>
<organism evidence="8 9">
    <name type="scientific">Emiliania huxleyi (strain CCMP1516)</name>
    <dbReference type="NCBI Taxonomy" id="280463"/>
    <lineage>
        <taxon>Eukaryota</taxon>
        <taxon>Haptista</taxon>
        <taxon>Haptophyta</taxon>
        <taxon>Prymnesiophyceae</taxon>
        <taxon>Isochrysidales</taxon>
        <taxon>Noelaerhabdaceae</taxon>
        <taxon>Emiliania</taxon>
    </lineage>
</organism>
<keyword evidence="3 5" id="KW-0663">Pyridoxal phosphate</keyword>
<accession>A0A0D3K677</accession>
<comment type="similarity">
    <text evidence="2">Belongs to the ACC deaminase/D-cysteine desulfhydrase family.</text>
</comment>
<dbReference type="Pfam" id="PF00291">
    <property type="entry name" value="PALP"/>
    <property type="match status" value="1"/>
</dbReference>
<dbReference type="EnsemblProtists" id="EOD31262">
    <property type="protein sequence ID" value="EOD31262"/>
    <property type="gene ID" value="EMIHUDRAFT_418319"/>
</dbReference>
<dbReference type="PANTHER" id="PTHR43780:SF2">
    <property type="entry name" value="1-AMINOCYCLOPROPANE-1-CARBOXYLATE DEAMINASE-RELATED"/>
    <property type="match status" value="1"/>
</dbReference>
<evidence type="ECO:0000256" key="3">
    <source>
        <dbReference type="ARBA" id="ARBA00022898"/>
    </source>
</evidence>
<reference evidence="8" key="2">
    <citation type="submission" date="2024-10" db="UniProtKB">
        <authorList>
            <consortium name="EnsemblProtists"/>
        </authorList>
    </citation>
    <scope>IDENTIFICATION</scope>
</reference>
<dbReference type="HOGENOM" id="CLU_048897_1_1_1"/>
<dbReference type="RefSeq" id="XP_005783691.1">
    <property type="nucleotide sequence ID" value="XM_005783634.1"/>
</dbReference>
<keyword evidence="9" id="KW-1185">Reference proteome</keyword>
<dbReference type="KEGG" id="ehx:EMIHUDRAFT_418319"/>
<protein>
    <recommendedName>
        <fullName evidence="7">Tryptophan synthase beta chain-like PALP domain-containing protein</fullName>
    </recommendedName>
</protein>
<dbReference type="PIRSF" id="PIRSF006278">
    <property type="entry name" value="ACCD_DCysDesulf"/>
    <property type="match status" value="1"/>
</dbReference>
<reference evidence="9" key="1">
    <citation type="journal article" date="2013" name="Nature">
        <title>Pan genome of the phytoplankton Emiliania underpins its global distribution.</title>
        <authorList>
            <person name="Read B.A."/>
            <person name="Kegel J."/>
            <person name="Klute M.J."/>
            <person name="Kuo A."/>
            <person name="Lefebvre S.C."/>
            <person name="Maumus F."/>
            <person name="Mayer C."/>
            <person name="Miller J."/>
            <person name="Monier A."/>
            <person name="Salamov A."/>
            <person name="Young J."/>
            <person name="Aguilar M."/>
            <person name="Claverie J.M."/>
            <person name="Frickenhaus S."/>
            <person name="Gonzalez K."/>
            <person name="Herman E.K."/>
            <person name="Lin Y.C."/>
            <person name="Napier J."/>
            <person name="Ogata H."/>
            <person name="Sarno A.F."/>
            <person name="Shmutz J."/>
            <person name="Schroeder D."/>
            <person name="de Vargas C."/>
            <person name="Verret F."/>
            <person name="von Dassow P."/>
            <person name="Valentin K."/>
            <person name="Van de Peer Y."/>
            <person name="Wheeler G."/>
            <person name="Dacks J.B."/>
            <person name="Delwiche C.F."/>
            <person name="Dyhrman S.T."/>
            <person name="Glockner G."/>
            <person name="John U."/>
            <person name="Richards T."/>
            <person name="Worden A.Z."/>
            <person name="Zhang X."/>
            <person name="Grigoriev I.V."/>
            <person name="Allen A.E."/>
            <person name="Bidle K."/>
            <person name="Borodovsky M."/>
            <person name="Bowler C."/>
            <person name="Brownlee C."/>
            <person name="Cock J.M."/>
            <person name="Elias M."/>
            <person name="Gladyshev V.N."/>
            <person name="Groth M."/>
            <person name="Guda C."/>
            <person name="Hadaegh A."/>
            <person name="Iglesias-Rodriguez M.D."/>
            <person name="Jenkins J."/>
            <person name="Jones B.M."/>
            <person name="Lawson T."/>
            <person name="Leese F."/>
            <person name="Lindquist E."/>
            <person name="Lobanov A."/>
            <person name="Lomsadze A."/>
            <person name="Malik S.B."/>
            <person name="Marsh M.E."/>
            <person name="Mackinder L."/>
            <person name="Mock T."/>
            <person name="Mueller-Roeber B."/>
            <person name="Pagarete A."/>
            <person name="Parker M."/>
            <person name="Probert I."/>
            <person name="Quesneville H."/>
            <person name="Raines C."/>
            <person name="Rensing S.A."/>
            <person name="Riano-Pachon D.M."/>
            <person name="Richier S."/>
            <person name="Rokitta S."/>
            <person name="Shiraiwa Y."/>
            <person name="Soanes D.M."/>
            <person name="van der Giezen M."/>
            <person name="Wahlund T.M."/>
            <person name="Williams B."/>
            <person name="Wilson W."/>
            <person name="Wolfe G."/>
            <person name="Wurch L.L."/>
        </authorList>
    </citation>
    <scope>NUCLEOTIDE SEQUENCE</scope>
</reference>
<proteinExistence type="inferred from homology"/>
<dbReference type="PANTHER" id="PTHR43780">
    <property type="entry name" value="1-AMINOCYCLOPROPANE-1-CARBOXYLATE DEAMINASE-RELATED"/>
    <property type="match status" value="1"/>
</dbReference>
<dbReference type="InterPro" id="IPR036052">
    <property type="entry name" value="TrpB-like_PALP_sf"/>
</dbReference>
<feature type="modified residue" description="N6-(pyridoxal phosphate)lysine" evidence="5">
    <location>
        <position position="68"/>
    </location>
</feature>
<dbReference type="SUPFAM" id="SSF53686">
    <property type="entry name" value="Tryptophan synthase beta subunit-like PLP-dependent enzymes"/>
    <property type="match status" value="1"/>
</dbReference>
<feature type="domain" description="Tryptophan synthase beta chain-like PALP" evidence="7">
    <location>
        <begin position="29"/>
        <end position="344"/>
    </location>
</feature>
<name>A0A0D3K677_EMIH1</name>
<dbReference type="AlphaFoldDB" id="A0A0D3K677"/>
<evidence type="ECO:0000256" key="5">
    <source>
        <dbReference type="PIRSR" id="PIRSR006278-2"/>
    </source>
</evidence>
<feature type="active site" description="Nucleophile" evidence="4">
    <location>
        <position position="95"/>
    </location>
</feature>
<sequence length="409" mass="43478">MVSVLLQRLSYTPPPWASALAAPTHGRIKLGHLPTPLMRWACGALSELGVRWSIKRDDLSGNELSGNKVRKLEFLMAEAVAGGHDCVVTIGGVQSNHCRATAAAARLVGIDAHLILLVRDKSFGDEPGLQGNLLLDRLLGATLHLCSGSDYLRQGGDLAAMNRINEQVAAELRRQGRVPYIVPVGGTTPLGTWGYLSAAAAAAAEEAATFDPIDHIVFAVGSGGTAAGLALGSHLAGLRPQLHGVAVHHSPEHFYDLIDAEVSELSGGSFEACAREMLAIYPGAGAGYGVATPELMAFCAETARQSGVLLDHTYSGKALYYFAQAARAQPERFRGKHILFWHTGGAPAPQKRNAKSCLTRRAYPPPSARTPRAPRAHPTRPPTRPAGRAARGPHLLPFRLALERTPTPL</sequence>
<evidence type="ECO:0000256" key="1">
    <source>
        <dbReference type="ARBA" id="ARBA00001933"/>
    </source>
</evidence>
<dbReference type="InterPro" id="IPR001926">
    <property type="entry name" value="TrpB-like_PALP"/>
</dbReference>
<evidence type="ECO:0000313" key="8">
    <source>
        <dbReference type="EnsemblProtists" id="EOD31262"/>
    </source>
</evidence>
<evidence type="ECO:0000313" key="9">
    <source>
        <dbReference type="Proteomes" id="UP000013827"/>
    </source>
</evidence>
<evidence type="ECO:0000259" key="7">
    <source>
        <dbReference type="Pfam" id="PF00291"/>
    </source>
</evidence>
<dbReference type="PaxDb" id="2903-EOD31262"/>
<dbReference type="InterPro" id="IPR027278">
    <property type="entry name" value="ACCD_DCysDesulf"/>
</dbReference>
<comment type="cofactor">
    <cofactor evidence="1">
        <name>pyridoxal 5'-phosphate</name>
        <dbReference type="ChEBI" id="CHEBI:597326"/>
    </cofactor>
</comment>